<accession>B0PAP2</accession>
<sequence>MNIDELIKAKKAELLALGKEQAQREEEITEEWYKTHERNGYDGGPVLQLKALNEQFSKRYLEIMRKYEQKLKDSEDKK</sequence>
<reference evidence="1" key="1">
    <citation type="submission" date="2007-11" db="EMBL/GenBank/DDBJ databases">
        <authorList>
            <person name="Fulton L."/>
            <person name="Clifton S."/>
            <person name="Fulton B."/>
            <person name="Xu J."/>
            <person name="Minx P."/>
            <person name="Pepin K.H."/>
            <person name="Johnson M."/>
            <person name="Thiruvilangam P."/>
            <person name="Bhonagiri V."/>
            <person name="Nash W.E."/>
            <person name="Mardis E.R."/>
            <person name="Wilson R.K."/>
        </authorList>
    </citation>
    <scope>NUCLEOTIDE SEQUENCE [LARGE SCALE GENOMIC DNA]</scope>
    <source>
        <strain evidence="1">DSM 17241</strain>
    </source>
</reference>
<dbReference type="AlphaFoldDB" id="B0PAP2"/>
<proteinExistence type="predicted"/>
<dbReference type="EMBL" id="ABGD02000014">
    <property type="protein sequence ID" value="EDS11222.1"/>
    <property type="molecule type" value="Genomic_DNA"/>
</dbReference>
<comment type="caution">
    <text evidence="1">The sequence shown here is derived from an EMBL/GenBank/DDBJ whole genome shotgun (WGS) entry which is preliminary data.</text>
</comment>
<evidence type="ECO:0000313" key="2">
    <source>
        <dbReference type="Proteomes" id="UP000003803"/>
    </source>
</evidence>
<organism evidence="1 2">
    <name type="scientific">Anaerotruncus colihominis DSM 17241</name>
    <dbReference type="NCBI Taxonomy" id="445972"/>
    <lineage>
        <taxon>Bacteria</taxon>
        <taxon>Bacillati</taxon>
        <taxon>Bacillota</taxon>
        <taxon>Clostridia</taxon>
        <taxon>Eubacteriales</taxon>
        <taxon>Oscillospiraceae</taxon>
        <taxon>Anaerotruncus</taxon>
    </lineage>
</organism>
<reference evidence="1" key="2">
    <citation type="submission" date="2013-09" db="EMBL/GenBank/DDBJ databases">
        <title>Draft genome sequence of Anaerotruncus colihominis(DSM 17241).</title>
        <authorList>
            <person name="Sudarsanam P."/>
            <person name="Ley R."/>
            <person name="Guruge J."/>
            <person name="Turnbaugh P.J."/>
            <person name="Mahowald M."/>
            <person name="Liep D."/>
            <person name="Gordon J."/>
        </authorList>
    </citation>
    <scope>NUCLEOTIDE SEQUENCE</scope>
    <source>
        <strain evidence="1">DSM 17241</strain>
    </source>
</reference>
<dbReference type="HOGENOM" id="CLU_2614231_0_0_9"/>
<name>B0PAP2_9FIRM</name>
<evidence type="ECO:0000313" key="1">
    <source>
        <dbReference type="EMBL" id="EDS11222.1"/>
    </source>
</evidence>
<keyword evidence="2" id="KW-1185">Reference proteome</keyword>
<dbReference type="RefSeq" id="WP_006875137.1">
    <property type="nucleotide sequence ID" value="NZ_DS544183.1"/>
</dbReference>
<gene>
    <name evidence="1" type="ORF">ANACOL_01842</name>
</gene>
<protein>
    <submittedName>
        <fullName evidence="1">Uncharacterized protein</fullName>
    </submittedName>
</protein>
<dbReference type="Proteomes" id="UP000003803">
    <property type="component" value="Unassembled WGS sequence"/>
</dbReference>